<feature type="transmembrane region" description="Helical" evidence="10">
    <location>
        <begin position="60"/>
        <end position="85"/>
    </location>
</feature>
<evidence type="ECO:0000256" key="1">
    <source>
        <dbReference type="ARBA" id="ARBA00004651"/>
    </source>
</evidence>
<evidence type="ECO:0000313" key="12">
    <source>
        <dbReference type="Proteomes" id="UP001597041"/>
    </source>
</evidence>
<dbReference type="HAMAP" id="MF_00454">
    <property type="entry name" value="FluC"/>
    <property type="match status" value="1"/>
</dbReference>
<gene>
    <name evidence="10" type="primary">fluC</name>
    <name evidence="10" type="synonym">crcB</name>
    <name evidence="11" type="ORF">ACFQ19_08035</name>
</gene>
<evidence type="ECO:0000256" key="4">
    <source>
        <dbReference type="ARBA" id="ARBA00022989"/>
    </source>
</evidence>
<feature type="binding site" evidence="10">
    <location>
        <position position="71"/>
    </location>
    <ligand>
        <name>Na(+)</name>
        <dbReference type="ChEBI" id="CHEBI:29101"/>
        <note>structural</note>
    </ligand>
</feature>
<dbReference type="PANTHER" id="PTHR28259">
    <property type="entry name" value="FLUORIDE EXPORT PROTEIN 1-RELATED"/>
    <property type="match status" value="1"/>
</dbReference>
<feature type="transmembrane region" description="Helical" evidence="10">
    <location>
        <begin position="32"/>
        <end position="53"/>
    </location>
</feature>
<evidence type="ECO:0000256" key="7">
    <source>
        <dbReference type="ARBA" id="ARBA00035120"/>
    </source>
</evidence>
<comment type="catalytic activity">
    <reaction evidence="8">
        <text>fluoride(in) = fluoride(out)</text>
        <dbReference type="Rhea" id="RHEA:76159"/>
        <dbReference type="ChEBI" id="CHEBI:17051"/>
    </reaction>
    <physiologicalReaction direction="left-to-right" evidence="8">
        <dbReference type="Rhea" id="RHEA:76160"/>
    </physiologicalReaction>
</comment>
<proteinExistence type="inferred from homology"/>
<keyword evidence="3 10" id="KW-0812">Transmembrane</keyword>
<dbReference type="Pfam" id="PF02537">
    <property type="entry name" value="CRCB"/>
    <property type="match status" value="1"/>
</dbReference>
<evidence type="ECO:0000256" key="8">
    <source>
        <dbReference type="ARBA" id="ARBA00035585"/>
    </source>
</evidence>
<comment type="similarity">
    <text evidence="7 10">Belongs to the fluoride channel Fluc/FEX (TC 1.A.43) family.</text>
</comment>
<comment type="activity regulation">
    <text evidence="10">Na(+) is not transported, but it plays an essential structural role and its presence is essential for fluoride channel function.</text>
</comment>
<evidence type="ECO:0000256" key="3">
    <source>
        <dbReference type="ARBA" id="ARBA00022692"/>
    </source>
</evidence>
<keyword evidence="10" id="KW-0406">Ion transport</keyword>
<keyword evidence="5 10" id="KW-0472">Membrane</keyword>
<comment type="function">
    <text evidence="9 10">Fluoride-specific ion channel. Important for reducing fluoride concentration in the cell, thus reducing its toxicity.</text>
</comment>
<dbReference type="Proteomes" id="UP001597041">
    <property type="component" value="Unassembled WGS sequence"/>
</dbReference>
<keyword evidence="10" id="KW-0813">Transport</keyword>
<name>A0ABW3NEC6_9BACI</name>
<evidence type="ECO:0000256" key="5">
    <source>
        <dbReference type="ARBA" id="ARBA00023136"/>
    </source>
</evidence>
<sequence>MNYVFVMAGGFFGAMARYGISLWFGDLSFPVATMTVNMIGCFFLSFLLTLVSLSKRDHQVWALTFGTGFLGAFTTFSTFALDILFLNLQTALLYIGLSLIVGISFAGLGFWIARGVHLRIRKT</sequence>
<dbReference type="EMBL" id="JBHTKK010000007">
    <property type="protein sequence ID" value="MFD1065974.1"/>
    <property type="molecule type" value="Genomic_DNA"/>
</dbReference>
<evidence type="ECO:0000256" key="2">
    <source>
        <dbReference type="ARBA" id="ARBA00022475"/>
    </source>
</evidence>
<keyword evidence="2 10" id="KW-1003">Cell membrane</keyword>
<comment type="subcellular location">
    <subcellularLocation>
        <location evidence="1 10">Cell membrane</location>
        <topology evidence="1 10">Multi-pass membrane protein</topology>
    </subcellularLocation>
</comment>
<keyword evidence="12" id="KW-1185">Reference proteome</keyword>
<feature type="transmembrane region" description="Helical" evidence="10">
    <location>
        <begin position="91"/>
        <end position="113"/>
    </location>
</feature>
<evidence type="ECO:0000256" key="10">
    <source>
        <dbReference type="HAMAP-Rule" id="MF_00454"/>
    </source>
</evidence>
<keyword evidence="6 10" id="KW-0407">Ion channel</keyword>
<reference evidence="12" key="1">
    <citation type="journal article" date="2019" name="Int. J. Syst. Evol. Microbiol.">
        <title>The Global Catalogue of Microorganisms (GCM) 10K type strain sequencing project: providing services to taxonomists for standard genome sequencing and annotation.</title>
        <authorList>
            <consortium name="The Broad Institute Genomics Platform"/>
            <consortium name="The Broad Institute Genome Sequencing Center for Infectious Disease"/>
            <person name="Wu L."/>
            <person name="Ma J."/>
        </authorList>
    </citation>
    <scope>NUCLEOTIDE SEQUENCE [LARGE SCALE GENOMIC DNA]</scope>
    <source>
        <strain evidence="12">CCUG 56608</strain>
    </source>
</reference>
<dbReference type="RefSeq" id="WP_379591561.1">
    <property type="nucleotide sequence ID" value="NZ_JBHTKK010000007.1"/>
</dbReference>
<evidence type="ECO:0000256" key="9">
    <source>
        <dbReference type="ARBA" id="ARBA00049940"/>
    </source>
</evidence>
<comment type="caution">
    <text evidence="11">The sequence shown here is derived from an EMBL/GenBank/DDBJ whole genome shotgun (WGS) entry which is preliminary data.</text>
</comment>
<evidence type="ECO:0000313" key="11">
    <source>
        <dbReference type="EMBL" id="MFD1065974.1"/>
    </source>
</evidence>
<dbReference type="PANTHER" id="PTHR28259:SF1">
    <property type="entry name" value="FLUORIDE EXPORT PROTEIN 1-RELATED"/>
    <property type="match status" value="1"/>
</dbReference>
<dbReference type="InterPro" id="IPR003691">
    <property type="entry name" value="FluC"/>
</dbReference>
<keyword evidence="4 10" id="KW-1133">Transmembrane helix</keyword>
<organism evidence="11 12">
    <name type="scientific">Oceanobacillus locisalsi</name>
    <dbReference type="NCBI Taxonomy" id="546107"/>
    <lineage>
        <taxon>Bacteria</taxon>
        <taxon>Bacillati</taxon>
        <taxon>Bacillota</taxon>
        <taxon>Bacilli</taxon>
        <taxon>Bacillales</taxon>
        <taxon>Bacillaceae</taxon>
        <taxon>Oceanobacillus</taxon>
    </lineage>
</organism>
<accession>A0ABW3NEC6</accession>
<keyword evidence="10" id="KW-0479">Metal-binding</keyword>
<keyword evidence="10" id="KW-0915">Sodium</keyword>
<feature type="binding site" evidence="10">
    <location>
        <position position="74"/>
    </location>
    <ligand>
        <name>Na(+)</name>
        <dbReference type="ChEBI" id="CHEBI:29101"/>
        <note>structural</note>
    </ligand>
</feature>
<protein>
    <recommendedName>
        <fullName evidence="10">Fluoride-specific ion channel FluC</fullName>
    </recommendedName>
</protein>
<evidence type="ECO:0000256" key="6">
    <source>
        <dbReference type="ARBA" id="ARBA00023303"/>
    </source>
</evidence>